<dbReference type="Gene3D" id="1.20.1250.20">
    <property type="entry name" value="MFS general substrate transporter like domains"/>
    <property type="match status" value="1"/>
</dbReference>
<feature type="transmembrane region" description="Helical" evidence="9">
    <location>
        <begin position="107"/>
        <end position="125"/>
    </location>
</feature>
<feature type="domain" description="Major facilitator superfamily (MFS) profile" evidence="10">
    <location>
        <begin position="33"/>
        <end position="497"/>
    </location>
</feature>
<dbReference type="GO" id="GO:0016020">
    <property type="term" value="C:membrane"/>
    <property type="evidence" value="ECO:0007669"/>
    <property type="project" value="UniProtKB-SubCell"/>
</dbReference>
<dbReference type="PRINTS" id="PR00171">
    <property type="entry name" value="SUGRTRNSPORT"/>
</dbReference>
<feature type="transmembrane region" description="Helical" evidence="9">
    <location>
        <begin position="404"/>
        <end position="422"/>
    </location>
</feature>
<feature type="transmembrane region" description="Helical" evidence="9">
    <location>
        <begin position="131"/>
        <end position="154"/>
    </location>
</feature>
<feature type="transmembrane region" description="Helical" evidence="9">
    <location>
        <begin position="166"/>
        <end position="185"/>
    </location>
</feature>
<evidence type="ECO:0000256" key="4">
    <source>
        <dbReference type="ARBA" id="ARBA00022692"/>
    </source>
</evidence>
<dbReference type="GO" id="GO:0005351">
    <property type="term" value="F:carbohydrate:proton symporter activity"/>
    <property type="evidence" value="ECO:0007669"/>
    <property type="project" value="TreeGrafter"/>
</dbReference>
<gene>
    <name evidence="11" type="ORF">CBYS24578_00014682</name>
</gene>
<evidence type="ECO:0000313" key="11">
    <source>
        <dbReference type="EMBL" id="CAH0003520.1"/>
    </source>
</evidence>
<keyword evidence="4 9" id="KW-0812">Transmembrane</keyword>
<dbReference type="PROSITE" id="PS00217">
    <property type="entry name" value="SUGAR_TRANSPORT_2"/>
    <property type="match status" value="1"/>
</dbReference>
<dbReference type="PROSITE" id="PS50850">
    <property type="entry name" value="MFS"/>
    <property type="match status" value="1"/>
</dbReference>
<dbReference type="InterPro" id="IPR005828">
    <property type="entry name" value="MFS_sugar_transport-like"/>
</dbReference>
<evidence type="ECO:0000256" key="3">
    <source>
        <dbReference type="ARBA" id="ARBA00022448"/>
    </source>
</evidence>
<dbReference type="Pfam" id="PF00083">
    <property type="entry name" value="Sugar_tr"/>
    <property type="match status" value="1"/>
</dbReference>
<feature type="compositionally biased region" description="Basic and acidic residues" evidence="8">
    <location>
        <begin position="528"/>
        <end position="548"/>
    </location>
</feature>
<feature type="transmembrane region" description="Helical" evidence="9">
    <location>
        <begin position="197"/>
        <end position="220"/>
    </location>
</feature>
<feature type="transmembrane region" description="Helical" evidence="9">
    <location>
        <begin position="363"/>
        <end position="384"/>
    </location>
</feature>
<dbReference type="FunFam" id="1.20.1250.20:FF:000313">
    <property type="entry name" value="MFS quinate transporter"/>
    <property type="match status" value="1"/>
</dbReference>
<feature type="transmembrane region" description="Helical" evidence="9">
    <location>
        <begin position="81"/>
        <end position="100"/>
    </location>
</feature>
<feature type="region of interest" description="Disordered" evidence="8">
    <location>
        <begin position="528"/>
        <end position="555"/>
    </location>
</feature>
<comment type="subcellular location">
    <subcellularLocation>
        <location evidence="1">Membrane</location>
        <topology evidence="1">Multi-pass membrane protein</topology>
    </subcellularLocation>
</comment>
<dbReference type="InterPro" id="IPR020846">
    <property type="entry name" value="MFS_dom"/>
</dbReference>
<evidence type="ECO:0000256" key="8">
    <source>
        <dbReference type="SAM" id="MobiDB-lite"/>
    </source>
</evidence>
<dbReference type="PANTHER" id="PTHR48022:SF8">
    <property type="entry name" value="MAJOR FACILITATOR SUPERFAMILY (MFS) PROFILE DOMAIN-CONTAINING PROTEIN-RELATED"/>
    <property type="match status" value="1"/>
</dbReference>
<evidence type="ECO:0000256" key="5">
    <source>
        <dbReference type="ARBA" id="ARBA00022989"/>
    </source>
</evidence>
<dbReference type="OrthoDB" id="5296287at2759"/>
<evidence type="ECO:0000256" key="2">
    <source>
        <dbReference type="ARBA" id="ARBA00010992"/>
    </source>
</evidence>
<evidence type="ECO:0000256" key="1">
    <source>
        <dbReference type="ARBA" id="ARBA00004141"/>
    </source>
</evidence>
<protein>
    <recommendedName>
        <fullName evidence="10">Major facilitator superfamily (MFS) profile domain-containing protein</fullName>
    </recommendedName>
</protein>
<evidence type="ECO:0000256" key="6">
    <source>
        <dbReference type="ARBA" id="ARBA00023136"/>
    </source>
</evidence>
<keyword evidence="3 7" id="KW-0813">Transport</keyword>
<dbReference type="InterPro" id="IPR003663">
    <property type="entry name" value="Sugar/inositol_transpt"/>
</dbReference>
<feature type="transmembrane region" description="Helical" evidence="9">
    <location>
        <begin position="26"/>
        <end position="46"/>
    </location>
</feature>
<dbReference type="InterPro" id="IPR005829">
    <property type="entry name" value="Sugar_transporter_CS"/>
</dbReference>
<sequence length="555" mass="60771">MAGGAAINIFSLKKSLKATGLPRETLNWRLWFAVFAFGILGAARGVDEGLITGVFNSPSFKKQLGLDGLSKTDLASVKGNVSSMVQLGSMPGALFAFIICDRWGRVWATRQLCVLWLVGIAIFMANQGSMAAVYAGRFIAGVGIGETVVVGPVYLSEIAPAPIRGLCTCAFTGAVYLGILLAYFANWGTEMNMSDGYGRWAIPTSIHLMFAGLTLILTFFTMESPRHLIRVGKREEALKVLSKFRGLPVDHPYVIDEITAIDYTYQEEKESTLGMGWMGIVKEIFTVKRNAYRLFLTNLAQIMACWSGGSAITVYAPDLFKLVGITGQQQSLFSTVIFGVVKFVASIICALFLVDMAGRKRSLIYGIILQTISLLFIGIFLNVVPIANNPSFKATKSQSIASEAAIAMIYISGAGWALGWNSGQYLLSSELFPLRIRAVCSSITMAMHFICQYGVNRALPNMLLDGTGLGPQGTFYFFGIFCLVGGFWVWLCVPEAAGRSLESIDQLFDLPWYKIGLHGKKFAEEYDREQEEIHRNEKTGAEATHEEMAGQTSRV</sequence>
<dbReference type="PANTHER" id="PTHR48022">
    <property type="entry name" value="PLASTIDIC GLUCOSE TRANSPORTER 4"/>
    <property type="match status" value="1"/>
</dbReference>
<feature type="transmembrane region" description="Helical" evidence="9">
    <location>
        <begin position="434"/>
        <end position="455"/>
    </location>
</feature>
<dbReference type="SUPFAM" id="SSF103473">
    <property type="entry name" value="MFS general substrate transporter"/>
    <property type="match status" value="1"/>
</dbReference>
<comment type="similarity">
    <text evidence="2 7">Belongs to the major facilitator superfamily. Sugar transporter (TC 2.A.1.1) family.</text>
</comment>
<reference evidence="11" key="1">
    <citation type="submission" date="2021-10" db="EMBL/GenBank/DDBJ databases">
        <authorList>
            <person name="Piombo E."/>
        </authorList>
    </citation>
    <scope>NUCLEOTIDE SEQUENCE</scope>
</reference>
<evidence type="ECO:0000256" key="7">
    <source>
        <dbReference type="RuleBase" id="RU003346"/>
    </source>
</evidence>
<dbReference type="EMBL" id="CABFNO020001564">
    <property type="protein sequence ID" value="CAH0003520.1"/>
    <property type="molecule type" value="Genomic_DNA"/>
</dbReference>
<feature type="transmembrane region" description="Helical" evidence="9">
    <location>
        <begin position="336"/>
        <end position="354"/>
    </location>
</feature>
<organism evidence="11 12">
    <name type="scientific">Clonostachys byssicola</name>
    <dbReference type="NCBI Taxonomy" id="160290"/>
    <lineage>
        <taxon>Eukaryota</taxon>
        <taxon>Fungi</taxon>
        <taxon>Dikarya</taxon>
        <taxon>Ascomycota</taxon>
        <taxon>Pezizomycotina</taxon>
        <taxon>Sordariomycetes</taxon>
        <taxon>Hypocreomycetidae</taxon>
        <taxon>Hypocreales</taxon>
        <taxon>Bionectriaceae</taxon>
        <taxon>Clonostachys</taxon>
    </lineage>
</organism>
<keyword evidence="6 9" id="KW-0472">Membrane</keyword>
<feature type="transmembrane region" description="Helical" evidence="9">
    <location>
        <begin position="475"/>
        <end position="493"/>
    </location>
</feature>
<keyword evidence="12" id="KW-1185">Reference proteome</keyword>
<dbReference type="AlphaFoldDB" id="A0A9N9UY37"/>
<evidence type="ECO:0000256" key="9">
    <source>
        <dbReference type="SAM" id="Phobius"/>
    </source>
</evidence>
<dbReference type="NCBIfam" id="TIGR00879">
    <property type="entry name" value="SP"/>
    <property type="match status" value="1"/>
</dbReference>
<dbReference type="Proteomes" id="UP000754883">
    <property type="component" value="Unassembled WGS sequence"/>
</dbReference>
<proteinExistence type="inferred from homology"/>
<keyword evidence="5 9" id="KW-1133">Transmembrane helix</keyword>
<dbReference type="PROSITE" id="PS00216">
    <property type="entry name" value="SUGAR_TRANSPORT_1"/>
    <property type="match status" value="1"/>
</dbReference>
<accession>A0A9N9UY37</accession>
<feature type="transmembrane region" description="Helical" evidence="9">
    <location>
        <begin position="294"/>
        <end position="316"/>
    </location>
</feature>
<dbReference type="InterPro" id="IPR036259">
    <property type="entry name" value="MFS_trans_sf"/>
</dbReference>
<comment type="caution">
    <text evidence="11">The sequence shown here is derived from an EMBL/GenBank/DDBJ whole genome shotgun (WGS) entry which is preliminary data.</text>
</comment>
<evidence type="ECO:0000313" key="12">
    <source>
        <dbReference type="Proteomes" id="UP000754883"/>
    </source>
</evidence>
<evidence type="ECO:0000259" key="10">
    <source>
        <dbReference type="PROSITE" id="PS50850"/>
    </source>
</evidence>
<dbReference type="InterPro" id="IPR050360">
    <property type="entry name" value="MFS_Sugar_Transporters"/>
</dbReference>
<name>A0A9N9UY37_9HYPO</name>